<proteinExistence type="predicted"/>
<dbReference type="InterPro" id="IPR049027">
    <property type="entry name" value="Gp6_C-I"/>
</dbReference>
<dbReference type="Proteomes" id="UP000515683">
    <property type="component" value="Segment"/>
</dbReference>
<protein>
    <submittedName>
        <fullName evidence="3">Baseplate wedge subunit</fullName>
    </submittedName>
</protein>
<keyword evidence="4" id="KW-1185">Reference proteome</keyword>
<gene>
    <name evidence="3" type="ORF">SSCSM1_14</name>
</gene>
<evidence type="ECO:0000313" key="3">
    <source>
        <dbReference type="EMBL" id="QFG06270.1"/>
    </source>
</evidence>
<dbReference type="InterPro" id="IPR049026">
    <property type="entry name" value="Gp6-like_N"/>
</dbReference>
<dbReference type="Pfam" id="PF21379">
    <property type="entry name" value="Gp6-like_1st"/>
    <property type="match status" value="1"/>
</dbReference>
<dbReference type="Gene3D" id="3.30.300.200">
    <property type="match status" value="1"/>
</dbReference>
<evidence type="ECO:0000259" key="2">
    <source>
        <dbReference type="Pfam" id="PF21387"/>
    </source>
</evidence>
<evidence type="ECO:0000313" key="4">
    <source>
        <dbReference type="Proteomes" id="UP000515683"/>
    </source>
</evidence>
<reference evidence="3" key="1">
    <citation type="submission" date="2019-04" db="EMBL/GenBank/DDBJ databases">
        <title>Genomic and proteomic characterization of cyanophage S-SCSM1 provides new insights into understanding the viral gene diversity and phage-host interactions.</title>
        <authorList>
            <person name="Wang Q."/>
            <person name="Xu Y."/>
            <person name="Jiao N."/>
            <person name="Zhang R."/>
        </authorList>
    </citation>
    <scope>NUCLEOTIDE SEQUENCE [LARGE SCALE GENOMIC DNA]</scope>
</reference>
<dbReference type="EMBL" id="MK867354">
    <property type="protein sequence ID" value="QFG06270.1"/>
    <property type="molecule type" value="Genomic_DNA"/>
</dbReference>
<feature type="domain" description="Baseplate wedge protein gp6-like N-terminal helical" evidence="1">
    <location>
        <begin position="11"/>
        <end position="83"/>
    </location>
</feature>
<dbReference type="Pfam" id="PF21387">
    <property type="entry name" value="Gp6_C-I"/>
    <property type="match status" value="1"/>
</dbReference>
<name>A0A6M2ZHB3_9CAUD</name>
<feature type="domain" description="Baseplate structural protein gp6 C-terminal" evidence="2">
    <location>
        <begin position="321"/>
        <end position="391"/>
    </location>
</feature>
<organism evidence="3 4">
    <name type="scientific">Synechococcus phage S-SCSM1</name>
    <dbReference type="NCBI Taxonomy" id="2588487"/>
    <lineage>
        <taxon>Viruses</taxon>
        <taxon>Duplodnaviria</taxon>
        <taxon>Heunggongvirae</taxon>
        <taxon>Uroviricota</taxon>
        <taxon>Caudoviricetes</taxon>
        <taxon>Pantevenvirales</taxon>
        <taxon>Kyanoviridae</taxon>
        <taxon>Zhoulongquanvirus</taxon>
        <taxon>Zhoulongquanvirus esscess</taxon>
    </lineage>
</organism>
<evidence type="ECO:0000259" key="1">
    <source>
        <dbReference type="Pfam" id="PF21379"/>
    </source>
</evidence>
<accession>A0A6M2ZHB3</accession>
<sequence length="648" mass="71521">MAITKFTSLDFEQIKETLKSYLRSNSTFTDYDFEGSTLSTVIDLLAYNTYIAAYNANMLSNEVFIDGATLRENVVSLARNVGYLPRTKTSAKANISFFVDTSDLSSAPRSITLNKGSVAINRTNNTNTSKTFCIPEAVTATVFQNSATFDNVTIYEGSLIESTFTVDSNQTNQRYILDNVGIDYSTIRVTVKDDFFSDDFVVYRMASSISELTPTSKVFFIQEIEDERYELIFGDGVFGNKLQDNNLITVSYIVTNGEDGNGPSNFTFLGSLVDNNGNVIARNVSEISVLSPATGGADIESVQSIKNYAGRTYASQGRAVTSNDYETIVRRVYPETDSINAFGGEELDPPRYGRVFITIKPKTGLYVSNALKDSIKRELRKYSVAGIVPEILDTKFLFVECKTNVYYNPSLTKSSENVNQAVSLTLTKFAASEEMNMYGSRFRYTQFTSLIDKSDRSITSNITEIRIRRDMRAVVNRLAEYEVCFGNSFKMLDRTGYNIKSSGFSVAGINGLVYFSDIPSSDNMGELVLIQVPDAIELPYGGTEDQPKPSATIVRRNVGNIDYAKGEINISAINITSTEIPLNSTIEISATPLSNDVIGLQDLFLQFDTGSSGINVIEDNILSGSDPTGSRFIVTPTNYSNSVIRPRS</sequence>